<evidence type="ECO:0000256" key="3">
    <source>
        <dbReference type="ARBA" id="ARBA00022691"/>
    </source>
</evidence>
<dbReference type="Pfam" id="PF00891">
    <property type="entry name" value="Methyltransf_2"/>
    <property type="match status" value="1"/>
</dbReference>
<dbReference type="GO" id="GO:0032259">
    <property type="term" value="P:methylation"/>
    <property type="evidence" value="ECO:0007669"/>
    <property type="project" value="UniProtKB-KW"/>
</dbReference>
<dbReference type="EMBL" id="ATHI01000001">
    <property type="protein sequence ID" value="EPR36168.1"/>
    <property type="molecule type" value="Genomic_DNA"/>
</dbReference>
<dbReference type="PATRIC" id="fig|1121439.3.peg.79"/>
<dbReference type="InterPro" id="IPR036390">
    <property type="entry name" value="WH_DNA-bd_sf"/>
</dbReference>
<feature type="domain" description="O-methyltransferase dimerisation" evidence="7">
    <location>
        <begin position="28"/>
        <end position="104"/>
    </location>
</feature>
<feature type="domain" description="O-methyltransferase C-terminal" evidence="6">
    <location>
        <begin position="150"/>
        <end position="328"/>
    </location>
</feature>
<dbReference type="SUPFAM" id="SSF46785">
    <property type="entry name" value="Winged helix' DNA-binding domain"/>
    <property type="match status" value="1"/>
</dbReference>
<evidence type="ECO:0000256" key="5">
    <source>
        <dbReference type="SAM" id="MobiDB-lite"/>
    </source>
</evidence>
<dbReference type="InterPro" id="IPR016461">
    <property type="entry name" value="COMT-like"/>
</dbReference>
<sequence length="348" mass="37263">MKPIGPDEHGKANTPRTFPTPDTPEAIMALAGGFQRSRTLLTAFKLGVFGELDREPRASDEVARRLGCDARAMDRLLRALVTLGLLTLEQGRFACTSASARFLSRQSPDCLTSLDHTENLYHAWGTLTGAVRAGTAQKTGLGSESFDYEAFIEAMDRRARGDADALAEAIGLVGVTHVLDVGGGSGAYSMAMARAEPSLTAVVLDLPEVTPLTMRYVDKAGFTGRVVTRAGDYHTDELANPDGPGFDLVLLSAIVHINSSEENVSLLRRCHAALAPGGRVAMVDFVMDEERLRPPFGALFALNMLVNTARGDTYTASEIADWLARAGFTPLPPKAFGPTTSLILGRKD</sequence>
<evidence type="ECO:0000313" key="9">
    <source>
        <dbReference type="Proteomes" id="UP000014975"/>
    </source>
</evidence>
<dbReference type="eggNOG" id="COG0500">
    <property type="taxonomic scope" value="Bacteria"/>
</dbReference>
<keyword evidence="2 8" id="KW-0808">Transferase</keyword>
<keyword evidence="3" id="KW-0949">S-adenosyl-L-methionine</keyword>
<dbReference type="Pfam" id="PF08100">
    <property type="entry name" value="Dimerisation"/>
    <property type="match status" value="1"/>
</dbReference>
<feature type="compositionally biased region" description="Basic and acidic residues" evidence="5">
    <location>
        <begin position="1"/>
        <end position="11"/>
    </location>
</feature>
<accession>S7UUZ2</accession>
<gene>
    <name evidence="8" type="ORF">dsat_1696</name>
</gene>
<dbReference type="PANTHER" id="PTHR43712:SF2">
    <property type="entry name" value="O-METHYLTRANSFERASE CICE"/>
    <property type="match status" value="1"/>
</dbReference>
<dbReference type="InterPro" id="IPR001077">
    <property type="entry name" value="COMT_C"/>
</dbReference>
<feature type="region of interest" description="Disordered" evidence="5">
    <location>
        <begin position="1"/>
        <end position="22"/>
    </location>
</feature>
<dbReference type="GO" id="GO:0008171">
    <property type="term" value="F:O-methyltransferase activity"/>
    <property type="evidence" value="ECO:0007669"/>
    <property type="project" value="InterPro"/>
</dbReference>
<dbReference type="InterPro" id="IPR036388">
    <property type="entry name" value="WH-like_DNA-bd_sf"/>
</dbReference>
<reference evidence="8 9" key="1">
    <citation type="journal article" date="2013" name="Genome Announc.">
        <title>Draft genome sequences for three mercury-methylating, sulfate-reducing bacteria.</title>
        <authorList>
            <person name="Brown S.D."/>
            <person name="Hurt R.A.Jr."/>
            <person name="Gilmour C.C."/>
            <person name="Elias D.A."/>
        </authorList>
    </citation>
    <scope>NUCLEOTIDE SEQUENCE [LARGE SCALE GENOMIC DNA]</scope>
    <source>
        <strain evidence="8 9">DSM 16529</strain>
    </source>
</reference>
<comment type="caution">
    <text evidence="8">The sequence shown here is derived from an EMBL/GenBank/DDBJ whole genome shotgun (WGS) entry which is preliminary data.</text>
</comment>
<protein>
    <submittedName>
        <fullName evidence="8">O-methyltransferase family 2</fullName>
    </submittedName>
</protein>
<dbReference type="InterPro" id="IPR012967">
    <property type="entry name" value="COMT_dimerisation"/>
</dbReference>
<dbReference type="PANTHER" id="PTHR43712">
    <property type="entry name" value="PUTATIVE (AFU_ORTHOLOGUE AFUA_4G14580)-RELATED"/>
    <property type="match status" value="1"/>
</dbReference>
<dbReference type="Gene3D" id="3.40.50.150">
    <property type="entry name" value="Vaccinia Virus protein VP39"/>
    <property type="match status" value="1"/>
</dbReference>
<dbReference type="InterPro" id="IPR029063">
    <property type="entry name" value="SAM-dependent_MTases_sf"/>
</dbReference>
<dbReference type="RefSeq" id="WP_020885582.1">
    <property type="nucleotide sequence ID" value="NZ_ATHI01000001.1"/>
</dbReference>
<dbReference type="Proteomes" id="UP000014975">
    <property type="component" value="Unassembled WGS sequence"/>
</dbReference>
<name>S7UUZ2_9BACT</name>
<dbReference type="GO" id="GO:0046983">
    <property type="term" value="F:protein dimerization activity"/>
    <property type="evidence" value="ECO:0007669"/>
    <property type="project" value="InterPro"/>
</dbReference>
<dbReference type="SUPFAM" id="SSF53335">
    <property type="entry name" value="S-adenosyl-L-methionine-dependent methyltransferases"/>
    <property type="match status" value="1"/>
</dbReference>
<dbReference type="FunFam" id="1.10.10.10:FF:000358">
    <property type="entry name" value="Acetylserotonin O-methyltransferase"/>
    <property type="match status" value="1"/>
</dbReference>
<feature type="active site" description="Proton acceptor" evidence="4">
    <location>
        <position position="256"/>
    </location>
</feature>
<dbReference type="AlphaFoldDB" id="S7UUZ2"/>
<organism evidence="8 9">
    <name type="scientific">Alkalidesulfovibrio alkalitolerans DSM 16529</name>
    <dbReference type="NCBI Taxonomy" id="1121439"/>
    <lineage>
        <taxon>Bacteria</taxon>
        <taxon>Pseudomonadati</taxon>
        <taxon>Thermodesulfobacteriota</taxon>
        <taxon>Desulfovibrionia</taxon>
        <taxon>Desulfovibrionales</taxon>
        <taxon>Desulfovibrionaceae</taxon>
        <taxon>Alkalidesulfovibrio</taxon>
    </lineage>
</organism>
<evidence type="ECO:0000256" key="2">
    <source>
        <dbReference type="ARBA" id="ARBA00022679"/>
    </source>
</evidence>
<evidence type="ECO:0000256" key="4">
    <source>
        <dbReference type="PIRSR" id="PIRSR005739-1"/>
    </source>
</evidence>
<evidence type="ECO:0000313" key="8">
    <source>
        <dbReference type="EMBL" id="EPR36168.1"/>
    </source>
</evidence>
<evidence type="ECO:0000256" key="1">
    <source>
        <dbReference type="ARBA" id="ARBA00022603"/>
    </source>
</evidence>
<evidence type="ECO:0000259" key="6">
    <source>
        <dbReference type="Pfam" id="PF00891"/>
    </source>
</evidence>
<proteinExistence type="predicted"/>
<evidence type="ECO:0000259" key="7">
    <source>
        <dbReference type="Pfam" id="PF08100"/>
    </source>
</evidence>
<dbReference type="PIRSF" id="PIRSF005739">
    <property type="entry name" value="O-mtase"/>
    <property type="match status" value="1"/>
</dbReference>
<dbReference type="OrthoDB" id="9767938at2"/>
<dbReference type="PROSITE" id="PS51683">
    <property type="entry name" value="SAM_OMT_II"/>
    <property type="match status" value="1"/>
</dbReference>
<dbReference type="Gene3D" id="1.10.10.10">
    <property type="entry name" value="Winged helix-like DNA-binding domain superfamily/Winged helix DNA-binding domain"/>
    <property type="match status" value="1"/>
</dbReference>
<keyword evidence="9" id="KW-1185">Reference proteome</keyword>
<keyword evidence="1 8" id="KW-0489">Methyltransferase</keyword>
<dbReference type="CDD" id="cd02440">
    <property type="entry name" value="AdoMet_MTases"/>
    <property type="match status" value="1"/>
</dbReference>
<dbReference type="STRING" id="1121439.dsat_1696"/>